<dbReference type="HOGENOM" id="CLU_1884816_0_0_9"/>
<reference evidence="2" key="1">
    <citation type="submission" date="2012-01" db="EMBL/GenBank/DDBJ databases">
        <title>Complete sequence of plasmid of Thermobacillus composti KWC4.</title>
        <authorList>
            <person name="Lucas S."/>
            <person name="Han J."/>
            <person name="Lapidus A."/>
            <person name="Cheng J.-F."/>
            <person name="Goodwin L."/>
            <person name="Pitluck S."/>
            <person name="Peters L."/>
            <person name="Ovchinnikova G."/>
            <person name="Teshima H."/>
            <person name="Detter J.C."/>
            <person name="Han C."/>
            <person name="Tapia R."/>
            <person name="Land M."/>
            <person name="Hauser L."/>
            <person name="Kyrpides N."/>
            <person name="Ivanova N."/>
            <person name="Pagani I."/>
            <person name="Anderson I."/>
            <person name="Woyke T."/>
        </authorList>
    </citation>
    <scope>NUCLEOTIDE SEQUENCE [LARGE SCALE GENOMIC DNA]</scope>
    <source>
        <strain evidence="2">DSM 18247 / JCM 13945 / KWC4</strain>
        <plasmid evidence="2">Plasmid pTHECO01</plasmid>
    </source>
</reference>
<dbReference type="AlphaFoldDB" id="L0EKI6"/>
<keyword evidence="1" id="KW-0614">Plasmid</keyword>
<geneLocation type="plasmid" evidence="1 2">
    <name>pTHECO01</name>
</geneLocation>
<proteinExistence type="predicted"/>
<organism evidence="1 2">
    <name type="scientific">Thermobacillus composti (strain DSM 18247 / JCM 13945 / KWC4)</name>
    <dbReference type="NCBI Taxonomy" id="717605"/>
    <lineage>
        <taxon>Bacteria</taxon>
        <taxon>Bacillati</taxon>
        <taxon>Bacillota</taxon>
        <taxon>Bacilli</taxon>
        <taxon>Bacillales</taxon>
        <taxon>Paenibacillaceae</taxon>
        <taxon>Thermobacillus</taxon>
    </lineage>
</organism>
<dbReference type="KEGG" id="tco:Theco_4040"/>
<accession>L0EKI6</accession>
<evidence type="ECO:0000313" key="2">
    <source>
        <dbReference type="Proteomes" id="UP000010795"/>
    </source>
</evidence>
<evidence type="ECO:0000313" key="1">
    <source>
        <dbReference type="EMBL" id="AGA60042.1"/>
    </source>
</evidence>
<protein>
    <submittedName>
        <fullName evidence="1">Uncharacterized protein</fullName>
    </submittedName>
</protein>
<keyword evidence="2" id="KW-1185">Reference proteome</keyword>
<dbReference type="EMBL" id="CP003256">
    <property type="protein sequence ID" value="AGA60042.1"/>
    <property type="molecule type" value="Genomic_DNA"/>
</dbReference>
<dbReference type="eggNOG" id="ENOG502ZSG7">
    <property type="taxonomic scope" value="Bacteria"/>
</dbReference>
<name>L0EKI6_THECK</name>
<dbReference type="RefSeq" id="WP_015256754.1">
    <property type="nucleotide sequence ID" value="NC_019898.1"/>
</dbReference>
<dbReference type="Proteomes" id="UP000010795">
    <property type="component" value="Plasmid pTHECO01"/>
</dbReference>
<dbReference type="OrthoDB" id="2680714at2"/>
<sequence>MKNRAQVIANLKSARSLKDGSSYNYVLTHLYDTSPRPVYVKAPYPADIMNALIAFIQYESADIDPSYGLDQEEVAEVLVLLYECEVSSAPLSRATEIDLYINWEEWVNSDIQSISLFQRQQLSEILKRYIEKVGI</sequence>
<gene>
    <name evidence="1" type="ordered locus">Theco_4040</name>
</gene>